<evidence type="ECO:0000313" key="3">
    <source>
        <dbReference type="Proteomes" id="UP001592581"/>
    </source>
</evidence>
<evidence type="ECO:0000313" key="2">
    <source>
        <dbReference type="EMBL" id="MFC1441222.1"/>
    </source>
</evidence>
<dbReference type="Pfam" id="PF12680">
    <property type="entry name" value="SnoaL_2"/>
    <property type="match status" value="1"/>
</dbReference>
<feature type="domain" description="SnoaL-like" evidence="1">
    <location>
        <begin position="16"/>
        <end position="120"/>
    </location>
</feature>
<dbReference type="RefSeq" id="WP_380566474.1">
    <property type="nucleotide sequence ID" value="NZ_JBEUKS010000008.1"/>
</dbReference>
<dbReference type="Proteomes" id="UP001592581">
    <property type="component" value="Unassembled WGS sequence"/>
</dbReference>
<dbReference type="InterPro" id="IPR032710">
    <property type="entry name" value="NTF2-like_dom_sf"/>
</dbReference>
<evidence type="ECO:0000259" key="1">
    <source>
        <dbReference type="Pfam" id="PF12680"/>
    </source>
</evidence>
<dbReference type="InterPro" id="IPR037401">
    <property type="entry name" value="SnoaL-like"/>
</dbReference>
<gene>
    <name evidence="2" type="ORF">ABUW04_23460</name>
</gene>
<dbReference type="Gene3D" id="3.10.450.50">
    <property type="match status" value="1"/>
</dbReference>
<dbReference type="SUPFAM" id="SSF54427">
    <property type="entry name" value="NTF2-like"/>
    <property type="match status" value="1"/>
</dbReference>
<dbReference type="EMBL" id="JBEUKS010000008">
    <property type="protein sequence ID" value="MFC1441222.1"/>
    <property type="molecule type" value="Genomic_DNA"/>
</dbReference>
<sequence length="142" mass="15491">MSQNTRTARETVDLMLHTIVHGTRDDLADLYATDTVITNPFAPDGVPASATGNEQLRARMKAMGDLIRYHSVDDVTVHETREPGTVVVEFGVSGTIVTSGTPFSLRFVNIVRVVDGLIAESRDYSDSVRAAQLFELLAVKVD</sequence>
<comment type="caution">
    <text evidence="2">The sequence shown here is derived from an EMBL/GenBank/DDBJ whole genome shotgun (WGS) entry which is preliminary data.</text>
</comment>
<proteinExistence type="predicted"/>
<keyword evidence="3" id="KW-1185">Reference proteome</keyword>
<organism evidence="2 3">
    <name type="scientific">Streptacidiphilus jeojiensis</name>
    <dbReference type="NCBI Taxonomy" id="3229225"/>
    <lineage>
        <taxon>Bacteria</taxon>
        <taxon>Bacillati</taxon>
        <taxon>Actinomycetota</taxon>
        <taxon>Actinomycetes</taxon>
        <taxon>Kitasatosporales</taxon>
        <taxon>Streptomycetaceae</taxon>
        <taxon>Streptacidiphilus</taxon>
    </lineage>
</organism>
<protein>
    <submittedName>
        <fullName evidence="2">Nuclear transport factor 2 family protein</fullName>
    </submittedName>
</protein>
<name>A0ABV6XSH4_9ACTN</name>
<accession>A0ABV6XSH4</accession>
<reference evidence="2 3" key="1">
    <citation type="submission" date="2024-06" db="EMBL/GenBank/DDBJ databases">
        <authorList>
            <person name="Lee S.D."/>
        </authorList>
    </citation>
    <scope>NUCLEOTIDE SEQUENCE [LARGE SCALE GENOMIC DNA]</scope>
    <source>
        <strain evidence="2 3">N1-10</strain>
    </source>
</reference>